<sequence length="241" mass="27197">MVRGESSRSVFTKEEWEKRLASVNVRKEEMNALVMNYLVTEGYVEAARTFEEESGTAPGINLDSITDRMQIRKAVQTGNIDEAITRVNDLNPEILEEKQQLFFHLQQQRLIELIRVGRADDALQFAQEYLAPRGEENPSFLEELERTVALLAFDDGSASPVAELLGMAQRQKTASELNAAILSSQCQEQEAKLPALLKMMLWAQHKLEDHAAFPKVADLATAELSDPPKSSNRRPSRHYIL</sequence>
<dbReference type="InterPro" id="IPR006594">
    <property type="entry name" value="LisH"/>
</dbReference>
<proteinExistence type="predicted"/>
<reference evidence="3" key="1">
    <citation type="submission" date="2014-05" db="EMBL/GenBank/DDBJ databases">
        <title>The transcriptome of the halophilic microalga Tetraselmis sp. GSL018 isolated from the Great Salt Lake, Utah.</title>
        <authorList>
            <person name="Jinkerson R.E."/>
            <person name="D'Adamo S."/>
            <person name="Posewitz M.C."/>
        </authorList>
    </citation>
    <scope>NUCLEOTIDE SEQUENCE</scope>
    <source>
        <strain evidence="3">GSL018</strain>
    </source>
</reference>
<accession>A0A061RG46</accession>
<dbReference type="InterPro" id="IPR050618">
    <property type="entry name" value="Ubq-SigPath_Reg"/>
</dbReference>
<dbReference type="InterPro" id="IPR013144">
    <property type="entry name" value="CRA_dom"/>
</dbReference>
<dbReference type="Pfam" id="PF08513">
    <property type="entry name" value="LisH"/>
    <property type="match status" value="1"/>
</dbReference>
<dbReference type="SMART" id="SM00757">
    <property type="entry name" value="CRA"/>
    <property type="match status" value="1"/>
</dbReference>
<evidence type="ECO:0000313" key="3">
    <source>
        <dbReference type="EMBL" id="JAC69501.1"/>
    </source>
</evidence>
<dbReference type="EMBL" id="GBEZ01016778">
    <property type="protein sequence ID" value="JAC69501.1"/>
    <property type="molecule type" value="Transcribed_RNA"/>
</dbReference>
<name>A0A061RG46_9CHLO</name>
<dbReference type="SMART" id="SM00668">
    <property type="entry name" value="CTLH"/>
    <property type="match status" value="1"/>
</dbReference>
<evidence type="ECO:0000259" key="1">
    <source>
        <dbReference type="PROSITE" id="PS50897"/>
    </source>
</evidence>
<dbReference type="PROSITE" id="PS50897">
    <property type="entry name" value="CTLH"/>
    <property type="match status" value="1"/>
</dbReference>
<dbReference type="AlphaFoldDB" id="A0A061RG46"/>
<dbReference type="InterPro" id="IPR024964">
    <property type="entry name" value="CTLH/CRA"/>
</dbReference>
<feature type="domain" description="CTLH" evidence="1">
    <location>
        <begin position="64"/>
        <end position="121"/>
    </location>
</feature>
<dbReference type="InterPro" id="IPR006595">
    <property type="entry name" value="CTLH_C"/>
</dbReference>
<organism evidence="3">
    <name type="scientific">Tetraselmis sp. GSL018</name>
    <dbReference type="NCBI Taxonomy" id="582737"/>
    <lineage>
        <taxon>Eukaryota</taxon>
        <taxon>Viridiplantae</taxon>
        <taxon>Chlorophyta</taxon>
        <taxon>core chlorophytes</taxon>
        <taxon>Chlorodendrophyceae</taxon>
        <taxon>Chlorodendrales</taxon>
        <taxon>Chlorodendraceae</taxon>
        <taxon>Tetraselmis</taxon>
    </lineage>
</organism>
<protein>
    <submittedName>
        <fullName evidence="3">Glucose-induced degradation protein 8</fullName>
    </submittedName>
</protein>
<gene>
    <name evidence="3" type="ORF">TSPGSL018_6210</name>
    <name evidence="2" type="ORF">TSPGSL018_8263</name>
</gene>
<dbReference type="PANTHER" id="PTHR12864">
    <property type="entry name" value="RAN BINDING PROTEIN 9-RELATED"/>
    <property type="match status" value="1"/>
</dbReference>
<dbReference type="SMART" id="SM00667">
    <property type="entry name" value="LisH"/>
    <property type="match status" value="1"/>
</dbReference>
<dbReference type="Pfam" id="PF10607">
    <property type="entry name" value="CTLH"/>
    <property type="match status" value="1"/>
</dbReference>
<dbReference type="EMBL" id="GBEZ01017726">
    <property type="protein sequence ID" value="JAC68637.1"/>
    <property type="molecule type" value="Transcribed_RNA"/>
</dbReference>
<evidence type="ECO:0000313" key="2">
    <source>
        <dbReference type="EMBL" id="JAC68637.1"/>
    </source>
</evidence>
<dbReference type="PROSITE" id="PS50896">
    <property type="entry name" value="LISH"/>
    <property type="match status" value="1"/>
</dbReference>